<reference evidence="2 3" key="1">
    <citation type="submission" date="2017-01" db="EMBL/GenBank/DDBJ databases">
        <authorList>
            <person name="Varghese N."/>
            <person name="Submissions S."/>
        </authorList>
    </citation>
    <scope>NUCLEOTIDE SEQUENCE [LARGE SCALE GENOMIC DNA]</scope>
    <source>
        <strain evidence="2 3">DSM 2061</strain>
    </source>
</reference>
<evidence type="ECO:0000313" key="2">
    <source>
        <dbReference type="EMBL" id="SIS71532.1"/>
    </source>
</evidence>
<keyword evidence="3" id="KW-1185">Reference proteome</keyword>
<organism evidence="2 3">
    <name type="scientific">Zobellia uliginosa</name>
    <dbReference type="NCBI Taxonomy" id="143224"/>
    <lineage>
        <taxon>Bacteria</taxon>
        <taxon>Pseudomonadati</taxon>
        <taxon>Bacteroidota</taxon>
        <taxon>Flavobacteriia</taxon>
        <taxon>Flavobacteriales</taxon>
        <taxon>Flavobacteriaceae</taxon>
        <taxon>Zobellia</taxon>
    </lineage>
</organism>
<protein>
    <submittedName>
        <fullName evidence="2">WG containing repeat-containing protein</fullName>
    </submittedName>
</protein>
<dbReference type="EMBL" id="FTOB01000003">
    <property type="protein sequence ID" value="SIS71532.1"/>
    <property type="molecule type" value="Genomic_DNA"/>
</dbReference>
<evidence type="ECO:0000313" key="3">
    <source>
        <dbReference type="Proteomes" id="UP000185728"/>
    </source>
</evidence>
<keyword evidence="1" id="KW-0732">Signal</keyword>
<name>A0ABY1KSS0_9FLAO</name>
<comment type="caution">
    <text evidence="2">The sequence shown here is derived from an EMBL/GenBank/DDBJ whole genome shotgun (WGS) entry which is preliminary data.</text>
</comment>
<sequence>MPLKALIYYKNKKINFKQQKMKLLPLIASCLFLNSIFAQEEYVLIDKTYDTASDELLQKAKDNNFDNNGLYFINGYLNVSKDDKSTFMDASGNILDQLYDFKTDMSSSKIFFIGQPVTGTNDIGKKEEQRYINIKSFNAMGEPVQTEIGATGDYYFSSNMARVYDHYLSTDTDYFTVHYDKPDASKSGGYALQEGLINGKGDIVLKAKYKSVRQIANDYFLLKKEDGSTSIMNVKDMTTLPAKIGRIFPYNEVPNVQQVNTFVSFNDKIIATDADTDTWGVYDMANKKWSIPATYEALKPFNTFRQLGEHTKHILFTDTFFVKKEGKWGAVDSNNTTVIPLKYSKIDYNGASFIVYDENGHMNLFDIAAQTELFDHFYDQINFDNDHPELAVLVSNGSVGIYDYTHKSFIVDPSEGYKTYNSVNRNQNHLLKRKDAEGKDDMALFSIKHKKVIASGFRDYYVLHETKFGKIRHVDGTSSIIDMEGKTIIPPGKYMGKAGYQKGILFFYDSYGKRKKPVHCYKPSGEKIDTALCQETLSPEKKKKKKKK</sequence>
<feature type="signal peptide" evidence="1">
    <location>
        <begin position="1"/>
        <end position="38"/>
    </location>
</feature>
<accession>A0ABY1KSS0</accession>
<dbReference type="InterPro" id="IPR032774">
    <property type="entry name" value="WG_beta_rep"/>
</dbReference>
<evidence type="ECO:0000256" key="1">
    <source>
        <dbReference type="SAM" id="SignalP"/>
    </source>
</evidence>
<proteinExistence type="predicted"/>
<feature type="chain" id="PRO_5046170870" evidence="1">
    <location>
        <begin position="39"/>
        <end position="548"/>
    </location>
</feature>
<gene>
    <name evidence="2" type="ORF">SAMN05421766_103572</name>
</gene>
<dbReference type="Pfam" id="PF14903">
    <property type="entry name" value="WG_beta_rep"/>
    <property type="match status" value="2"/>
</dbReference>
<dbReference type="Proteomes" id="UP000185728">
    <property type="component" value="Unassembled WGS sequence"/>
</dbReference>